<evidence type="ECO:0000313" key="2">
    <source>
        <dbReference type="Proteomes" id="UP000053593"/>
    </source>
</evidence>
<proteinExistence type="predicted"/>
<reference evidence="1 2" key="1">
    <citation type="submission" date="2014-04" db="EMBL/GenBank/DDBJ databases">
        <title>Evolutionary Origins and Diversification of the Mycorrhizal Mutualists.</title>
        <authorList>
            <consortium name="DOE Joint Genome Institute"/>
            <consortium name="Mycorrhizal Genomics Consortium"/>
            <person name="Kohler A."/>
            <person name="Kuo A."/>
            <person name="Nagy L.G."/>
            <person name="Floudas D."/>
            <person name="Copeland A."/>
            <person name="Barry K.W."/>
            <person name="Cichocki N."/>
            <person name="Veneault-Fourrey C."/>
            <person name="LaButti K."/>
            <person name="Lindquist E.A."/>
            <person name="Lipzen A."/>
            <person name="Lundell T."/>
            <person name="Morin E."/>
            <person name="Murat C."/>
            <person name="Riley R."/>
            <person name="Ohm R."/>
            <person name="Sun H."/>
            <person name="Tunlid A."/>
            <person name="Henrissat B."/>
            <person name="Grigoriev I.V."/>
            <person name="Hibbett D.S."/>
            <person name="Martin F."/>
        </authorList>
    </citation>
    <scope>NUCLEOTIDE SEQUENCE [LARGE SCALE GENOMIC DNA]</scope>
    <source>
        <strain evidence="1 2">FD-317 M1</strain>
    </source>
</reference>
<dbReference type="HOGENOM" id="CLU_3106569_0_0_1"/>
<evidence type="ECO:0000313" key="1">
    <source>
        <dbReference type="EMBL" id="KIK61099.1"/>
    </source>
</evidence>
<dbReference type="EMBL" id="KN834772">
    <property type="protein sequence ID" value="KIK61099.1"/>
    <property type="molecule type" value="Genomic_DNA"/>
</dbReference>
<dbReference type="Proteomes" id="UP000053593">
    <property type="component" value="Unassembled WGS sequence"/>
</dbReference>
<accession>A0A0D0CEU9</accession>
<protein>
    <submittedName>
        <fullName evidence="1">Uncharacterized protein</fullName>
    </submittedName>
</protein>
<name>A0A0D0CEU9_9AGAR</name>
<keyword evidence="2" id="KW-1185">Reference proteome</keyword>
<organism evidence="1 2">
    <name type="scientific">Collybiopsis luxurians FD-317 M1</name>
    <dbReference type="NCBI Taxonomy" id="944289"/>
    <lineage>
        <taxon>Eukaryota</taxon>
        <taxon>Fungi</taxon>
        <taxon>Dikarya</taxon>
        <taxon>Basidiomycota</taxon>
        <taxon>Agaricomycotina</taxon>
        <taxon>Agaricomycetes</taxon>
        <taxon>Agaricomycetidae</taxon>
        <taxon>Agaricales</taxon>
        <taxon>Marasmiineae</taxon>
        <taxon>Omphalotaceae</taxon>
        <taxon>Collybiopsis</taxon>
        <taxon>Collybiopsis luxurians</taxon>
    </lineage>
</organism>
<sequence>MDTDHSNSFIPITSSQGRDGGKMLRAVTFGLHPNQLAFANFTFQPRILTGF</sequence>
<dbReference type="AlphaFoldDB" id="A0A0D0CEU9"/>
<gene>
    <name evidence="1" type="ORF">GYMLUDRAFT_43201</name>
</gene>